<accession>A0ABR7ZAY4</accession>
<keyword evidence="1" id="KW-0472">Membrane</keyword>
<evidence type="ECO:0000313" key="3">
    <source>
        <dbReference type="Proteomes" id="UP000805841"/>
    </source>
</evidence>
<gene>
    <name evidence="2" type="ORF">HAQ05_27600</name>
</gene>
<dbReference type="InterPro" id="IPR006481">
    <property type="entry name" value="Phage_lambda_GpS_holin"/>
</dbReference>
<sequence length="106" mass="11569">MPEKPEFWLPILAWVAQHTTPIYAFGLSIFMAVVRTFYSGGSWRQATFEGALCGGLTLTLLSGLELFGFPTSMASFVGGWVGFLGVKKISALANRYAEARLPHGRP</sequence>
<dbReference type="Proteomes" id="UP000805841">
    <property type="component" value="Unassembled WGS sequence"/>
</dbReference>
<name>A0ABR7ZAY4_9PSED</name>
<feature type="transmembrane region" description="Helical" evidence="1">
    <location>
        <begin position="20"/>
        <end position="38"/>
    </location>
</feature>
<proteinExistence type="predicted"/>
<dbReference type="Pfam" id="PF05106">
    <property type="entry name" value="Phage_holin_3_1"/>
    <property type="match status" value="1"/>
</dbReference>
<dbReference type="RefSeq" id="WP_190427483.1">
    <property type="nucleotide sequence ID" value="NZ_JAAOCA010000076.1"/>
</dbReference>
<comment type="caution">
    <text evidence="2">The sequence shown here is derived from an EMBL/GenBank/DDBJ whole genome shotgun (WGS) entry which is preliminary data.</text>
</comment>
<protein>
    <submittedName>
        <fullName evidence="2">Phage holin, lambda family</fullName>
    </submittedName>
</protein>
<reference evidence="2 3" key="1">
    <citation type="journal article" date="2020" name="Insects">
        <title>Bacteria Belonging to Pseudomonas typographi sp. nov. from the Bark Beetle Ips typographus Have Genomic Potential to Aid in the Host Ecology.</title>
        <authorList>
            <person name="Peral-Aranega E."/>
            <person name="Saati-Santamaria Z."/>
            <person name="Kolarik M."/>
            <person name="Rivas R."/>
            <person name="Garcia-Fraile P."/>
        </authorList>
    </citation>
    <scope>NUCLEOTIDE SEQUENCE [LARGE SCALE GENOMIC DNA]</scope>
    <source>
        <strain evidence="2 3">CA3A</strain>
    </source>
</reference>
<organism evidence="2 3">
    <name type="scientific">Pseudomonas typographi</name>
    <dbReference type="NCBI Taxonomy" id="2715964"/>
    <lineage>
        <taxon>Bacteria</taxon>
        <taxon>Pseudomonadati</taxon>
        <taxon>Pseudomonadota</taxon>
        <taxon>Gammaproteobacteria</taxon>
        <taxon>Pseudomonadales</taxon>
        <taxon>Pseudomonadaceae</taxon>
        <taxon>Pseudomonas</taxon>
    </lineage>
</organism>
<dbReference type="NCBIfam" id="TIGR01594">
    <property type="entry name" value="holin_lambda"/>
    <property type="match status" value="1"/>
</dbReference>
<evidence type="ECO:0000256" key="1">
    <source>
        <dbReference type="SAM" id="Phobius"/>
    </source>
</evidence>
<evidence type="ECO:0000313" key="2">
    <source>
        <dbReference type="EMBL" id="MBD1602443.1"/>
    </source>
</evidence>
<keyword evidence="3" id="KW-1185">Reference proteome</keyword>
<keyword evidence="1" id="KW-0812">Transmembrane</keyword>
<dbReference type="EMBL" id="JAAOCA010000076">
    <property type="protein sequence ID" value="MBD1602443.1"/>
    <property type="molecule type" value="Genomic_DNA"/>
</dbReference>
<keyword evidence="1" id="KW-1133">Transmembrane helix</keyword>